<feature type="non-terminal residue" evidence="2">
    <location>
        <position position="1"/>
    </location>
</feature>
<feature type="compositionally biased region" description="Basic residues" evidence="1">
    <location>
        <begin position="27"/>
        <end position="46"/>
    </location>
</feature>
<sequence>QPAHRAPVTGAPTRAPCHPVSIYNKTPARRTRRAPGHGPRRARGRANIRSGAAWLHKSAPIA</sequence>
<comment type="caution">
    <text evidence="2">The sequence shown here is derived from an EMBL/GenBank/DDBJ whole genome shotgun (WGS) entry which is preliminary data.</text>
</comment>
<organism evidence="2 3">
    <name type="scientific">Flavobacterium cupreum</name>
    <dbReference type="NCBI Taxonomy" id="2133766"/>
    <lineage>
        <taxon>Bacteria</taxon>
        <taxon>Pseudomonadati</taxon>
        <taxon>Bacteroidota</taxon>
        <taxon>Flavobacteriia</taxon>
        <taxon>Flavobacteriales</taxon>
        <taxon>Flavobacteriaceae</taxon>
        <taxon>Flavobacterium</taxon>
    </lineage>
</organism>
<accession>A0A433ZZJ3</accession>
<evidence type="ECO:0000313" key="2">
    <source>
        <dbReference type="EMBL" id="RUT67542.1"/>
    </source>
</evidence>
<gene>
    <name evidence="2" type="ORF">D0817_25905</name>
</gene>
<name>A0A433ZZJ3_9FLAO</name>
<dbReference type="Proteomes" id="UP000288102">
    <property type="component" value="Unassembled WGS sequence"/>
</dbReference>
<reference evidence="3" key="1">
    <citation type="journal article" date="2019" name="Syst. Appl. Microbiol.">
        <title>Flavobacterium circumlabens sp. nov. and Flavobacterium cupreum sp. nov., two psychrotrophic species isolated from Antarctic environmental samples.</title>
        <authorList>
            <person name="Kralova S."/>
            <person name="Busse H.-J."/>
            <person name="Svec P."/>
            <person name="Maslanova I."/>
            <person name="Stankova E."/>
            <person name="Bartak M."/>
            <person name="Sedlacek I."/>
        </authorList>
    </citation>
    <scope>NUCLEOTIDE SEQUENCE [LARGE SCALE GENOMIC DNA]</scope>
    <source>
        <strain evidence="3">CCM 8825</strain>
    </source>
</reference>
<feature type="region of interest" description="Disordered" evidence="1">
    <location>
        <begin position="1"/>
        <end position="62"/>
    </location>
</feature>
<dbReference type="AlphaFoldDB" id="A0A433ZZJ3"/>
<dbReference type="EMBL" id="QWDM01000216">
    <property type="protein sequence ID" value="RUT67542.1"/>
    <property type="molecule type" value="Genomic_DNA"/>
</dbReference>
<protein>
    <submittedName>
        <fullName evidence="2">Uncharacterized protein</fullName>
    </submittedName>
</protein>
<keyword evidence="3" id="KW-1185">Reference proteome</keyword>
<evidence type="ECO:0000313" key="3">
    <source>
        <dbReference type="Proteomes" id="UP000288102"/>
    </source>
</evidence>
<evidence type="ECO:0000256" key="1">
    <source>
        <dbReference type="SAM" id="MobiDB-lite"/>
    </source>
</evidence>
<proteinExistence type="predicted"/>